<evidence type="ECO:0000259" key="2">
    <source>
        <dbReference type="PROSITE" id="PS51737"/>
    </source>
</evidence>
<dbReference type="PANTHER" id="PTHR30461">
    <property type="entry name" value="DNA-INVERTASE FROM LAMBDOID PROPHAGE"/>
    <property type="match status" value="1"/>
</dbReference>
<evidence type="ECO:0000313" key="4">
    <source>
        <dbReference type="Proteomes" id="UP001597493"/>
    </source>
</evidence>
<feature type="coiled-coil region" evidence="1">
    <location>
        <begin position="413"/>
        <end position="447"/>
    </location>
</feature>
<dbReference type="RefSeq" id="WP_379268648.1">
    <property type="nucleotide sequence ID" value="NZ_JBHUMY010000001.1"/>
</dbReference>
<dbReference type="Pfam" id="PF07508">
    <property type="entry name" value="Recombinase"/>
    <property type="match status" value="1"/>
</dbReference>
<dbReference type="Gene3D" id="3.40.50.1390">
    <property type="entry name" value="Resolvase, N-terminal catalytic domain"/>
    <property type="match status" value="1"/>
</dbReference>
<feature type="domain" description="Recombinase" evidence="2">
    <location>
        <begin position="183"/>
        <end position="330"/>
    </location>
</feature>
<accession>A0ABW5QS37</accession>
<dbReference type="SUPFAM" id="SSF53041">
    <property type="entry name" value="Resolvase-like"/>
    <property type="match status" value="1"/>
</dbReference>
<dbReference type="Pfam" id="PF13408">
    <property type="entry name" value="Zn_ribbon_recom"/>
    <property type="match status" value="1"/>
</dbReference>
<dbReference type="InterPro" id="IPR011109">
    <property type="entry name" value="DNA_bind_recombinase_dom"/>
</dbReference>
<gene>
    <name evidence="3" type="ORF">ACFSW5_00695</name>
</gene>
<dbReference type="InterPro" id="IPR036162">
    <property type="entry name" value="Resolvase-like_N_sf"/>
</dbReference>
<dbReference type="SMART" id="SM00857">
    <property type="entry name" value="Resolvase"/>
    <property type="match status" value="1"/>
</dbReference>
<dbReference type="PROSITE" id="PS51737">
    <property type="entry name" value="RECOMBINASE_DNA_BIND"/>
    <property type="match status" value="1"/>
</dbReference>
<keyword evidence="4" id="KW-1185">Reference proteome</keyword>
<reference evidence="4" key="1">
    <citation type="journal article" date="2019" name="Int. J. Syst. Evol. Microbiol.">
        <title>The Global Catalogue of Microorganisms (GCM) 10K type strain sequencing project: providing services to taxonomists for standard genome sequencing and annotation.</title>
        <authorList>
            <consortium name="The Broad Institute Genomics Platform"/>
            <consortium name="The Broad Institute Genome Sequencing Center for Infectious Disease"/>
            <person name="Wu L."/>
            <person name="Ma J."/>
        </authorList>
    </citation>
    <scope>NUCLEOTIDE SEQUENCE [LARGE SCALE GENOMIC DNA]</scope>
    <source>
        <strain evidence="4">TISTR 1827</strain>
    </source>
</reference>
<dbReference type="EMBL" id="JBHUMY010000001">
    <property type="protein sequence ID" value="MFD2658778.1"/>
    <property type="molecule type" value="Genomic_DNA"/>
</dbReference>
<dbReference type="Pfam" id="PF00239">
    <property type="entry name" value="Resolvase"/>
    <property type="match status" value="1"/>
</dbReference>
<organism evidence="3 4">
    <name type="scientific">Paenibacillus thailandensis</name>
    <dbReference type="NCBI Taxonomy" id="393250"/>
    <lineage>
        <taxon>Bacteria</taxon>
        <taxon>Bacillati</taxon>
        <taxon>Bacillota</taxon>
        <taxon>Bacilli</taxon>
        <taxon>Bacillales</taxon>
        <taxon>Paenibacillaceae</taxon>
        <taxon>Paenibacillus</taxon>
    </lineage>
</organism>
<evidence type="ECO:0000313" key="3">
    <source>
        <dbReference type="EMBL" id="MFD2658778.1"/>
    </source>
</evidence>
<comment type="caution">
    <text evidence="3">The sequence shown here is derived from an EMBL/GenBank/DDBJ whole genome shotgun (WGS) entry which is preliminary data.</text>
</comment>
<protein>
    <submittedName>
        <fullName evidence="3">Recombinase family protein</fullName>
    </submittedName>
</protein>
<dbReference type="InterPro" id="IPR006119">
    <property type="entry name" value="Resolv_N"/>
</dbReference>
<evidence type="ECO:0000256" key="1">
    <source>
        <dbReference type="SAM" id="Coils"/>
    </source>
</evidence>
<dbReference type="PANTHER" id="PTHR30461:SF23">
    <property type="entry name" value="DNA RECOMBINASE-RELATED"/>
    <property type="match status" value="1"/>
</dbReference>
<proteinExistence type="predicted"/>
<dbReference type="InterPro" id="IPR025827">
    <property type="entry name" value="Zn_ribbon_recom_dom"/>
</dbReference>
<dbReference type="Gene3D" id="3.90.1750.20">
    <property type="entry name" value="Putative Large Serine Recombinase, Chain B, Domain 2"/>
    <property type="match status" value="1"/>
</dbReference>
<dbReference type="Proteomes" id="UP001597493">
    <property type="component" value="Unassembled WGS sequence"/>
</dbReference>
<name>A0ABW5QS37_9BACL</name>
<dbReference type="InterPro" id="IPR038109">
    <property type="entry name" value="DNA_bind_recomb_sf"/>
</dbReference>
<keyword evidence="1" id="KW-0175">Coiled coil</keyword>
<dbReference type="InterPro" id="IPR050639">
    <property type="entry name" value="SSR_resolvase"/>
</dbReference>
<sequence length="627" mass="71905">MVQHSVSSKDQAMSSNPSRIRTLYFGYSRISRDEDKSNYATIIAQQKMIKDYFVEKFKDLVSNIVMFEDDNVSGYTFDRPDFNRMLKEINIAIENGYKVILAVKDLSRIGRHNALTLLFLEDMKRQGVRLILISDNYDSETDDDSILGIKTWYNERYVKDISRKIKDNIKTKMKEGKYIASVPYGYKRDPLNREKIIIDEDTEWVVRKIFEMYLQGYGYRKICIYLTENNIPTPSMVAKRDKENAGKVYKKDVTTNWVQRMVQRIVRNDFYIGTLRQGRFQLTEINGRASKVEPDKQYVFENNHEAIVSKEDFELAQRIANKRLDENYRGTGYKHINLFSGFLKCADCGHGMVALNKEGKHKSYICGTYRRVGKLGCATHYILDRTLVLAIKAHLTVLREKLSSAIEGFDAKLKDHVEREDNFELSLKRLNKELQELTNELRVTMSQRIKDIAKNPDMEELISENYAEIEADKRQQINIVSKQIEELTAVRERTSSFKEGAVSALQVFDDIIAKEILNRKDLEILIDKIIVSKDGEPTIYLKANIEQLLNYDGGDDDPDGSGGGGKAKATVTYKAGAVTKSFISTVATDIQSNVTPLKILNSVKTSKEPLSTTRLEATAFKVTVRRS</sequence>